<dbReference type="Gene3D" id="1.20.120.1220">
    <property type="match status" value="1"/>
</dbReference>
<evidence type="ECO:0000256" key="7">
    <source>
        <dbReference type="ARBA" id="ARBA00022679"/>
    </source>
</evidence>
<evidence type="ECO:0000256" key="3">
    <source>
        <dbReference type="ARBA" id="ARBA00022475"/>
    </source>
</evidence>
<keyword evidence="7 18" id="KW-0808">Transferase</keyword>
<keyword evidence="5 18" id="KW-0489">Methyltransferase</keyword>
<feature type="transmembrane region" description="Helical" evidence="19">
    <location>
        <begin position="253"/>
        <end position="270"/>
    </location>
</feature>
<keyword evidence="13 18" id="KW-0511">Multifunctional enzyme</keyword>
<dbReference type="PANTHER" id="PTHR30487:SF0">
    <property type="entry name" value="PREPILIN LEADER PEPTIDASE_N-METHYLTRANSFERASE-RELATED"/>
    <property type="match status" value="1"/>
</dbReference>
<evidence type="ECO:0000256" key="10">
    <source>
        <dbReference type="ARBA" id="ARBA00022801"/>
    </source>
</evidence>
<dbReference type="AlphaFoldDB" id="K2J9B4"/>
<accession>K2J9B4</accession>
<dbReference type="EC" id="2.1.1.-" evidence="18"/>
<dbReference type="GO" id="GO:0008168">
    <property type="term" value="F:methyltransferase activity"/>
    <property type="evidence" value="ECO:0007669"/>
    <property type="project" value="UniProtKB-KW"/>
</dbReference>
<evidence type="ECO:0000256" key="2">
    <source>
        <dbReference type="ARBA" id="ARBA00005801"/>
    </source>
</evidence>
<evidence type="ECO:0000313" key="22">
    <source>
        <dbReference type="EMBL" id="EKE71432.1"/>
    </source>
</evidence>
<protein>
    <recommendedName>
        <fullName evidence="16 18">Prepilin leader peptidase/N-methyltransferase</fullName>
        <ecNumber evidence="18">2.1.1.-</ecNumber>
        <ecNumber evidence="15 18">3.4.23.43</ecNumber>
    </recommendedName>
</protein>
<comment type="caution">
    <text evidence="22">The sequence shown here is derived from an EMBL/GenBank/DDBJ whole genome shotgun (WGS) entry which is preliminary data.</text>
</comment>
<feature type="transmembrane region" description="Helical" evidence="19">
    <location>
        <begin position="215"/>
        <end position="241"/>
    </location>
</feature>
<dbReference type="PATRIC" id="fig|745411.4.peg.2437"/>
<evidence type="ECO:0000259" key="21">
    <source>
        <dbReference type="Pfam" id="PF06750"/>
    </source>
</evidence>
<evidence type="ECO:0000256" key="6">
    <source>
        <dbReference type="ARBA" id="ARBA00022670"/>
    </source>
</evidence>
<comment type="subcellular location">
    <subcellularLocation>
        <location evidence="1">Cell inner membrane</location>
        <topology evidence="1">Multi-pass membrane protein</topology>
    </subcellularLocation>
    <subcellularLocation>
        <location evidence="18">Cell membrane</location>
        <topology evidence="18">Multi-pass membrane protein</topology>
    </subcellularLocation>
</comment>
<dbReference type="MEROPS" id="A24.001"/>
<evidence type="ECO:0000256" key="17">
    <source>
        <dbReference type="RuleBase" id="RU003793"/>
    </source>
</evidence>
<dbReference type="RefSeq" id="WP_008485199.1">
    <property type="nucleotide sequence ID" value="NZ_AMRI01000017.1"/>
</dbReference>
<dbReference type="GO" id="GO:0004190">
    <property type="term" value="F:aspartic-type endopeptidase activity"/>
    <property type="evidence" value="ECO:0007669"/>
    <property type="project" value="UniProtKB-EC"/>
</dbReference>
<keyword evidence="23" id="KW-1185">Reference proteome</keyword>
<evidence type="ECO:0000256" key="4">
    <source>
        <dbReference type="ARBA" id="ARBA00022519"/>
    </source>
</evidence>
<feature type="transmembrane region" description="Helical" evidence="19">
    <location>
        <begin position="127"/>
        <end position="150"/>
    </location>
</feature>
<evidence type="ECO:0000256" key="5">
    <source>
        <dbReference type="ARBA" id="ARBA00022603"/>
    </source>
</evidence>
<keyword evidence="3" id="KW-1003">Cell membrane</keyword>
<dbReference type="GO" id="GO:0006465">
    <property type="term" value="P:signal peptide processing"/>
    <property type="evidence" value="ECO:0007669"/>
    <property type="project" value="TreeGrafter"/>
</dbReference>
<dbReference type="Proteomes" id="UP000006755">
    <property type="component" value="Unassembled WGS sequence"/>
</dbReference>
<proteinExistence type="inferred from homology"/>
<comment type="similarity">
    <text evidence="2 17">Belongs to the peptidase A24 family.</text>
</comment>
<keyword evidence="10 18" id="KW-0378">Hydrolase</keyword>
<evidence type="ECO:0000256" key="13">
    <source>
        <dbReference type="ARBA" id="ARBA00023268"/>
    </source>
</evidence>
<dbReference type="EMBL" id="AMRI01000017">
    <property type="protein sequence ID" value="EKE71432.1"/>
    <property type="molecule type" value="Genomic_DNA"/>
</dbReference>
<comment type="function">
    <text evidence="18">Plays an essential role in type IV pili and type II pseudopili formation by proteolytically removing the leader sequence from substrate proteins and subsequently monomethylating the alpha-amino group of the newly exposed N-terminal phenylalanine.</text>
</comment>
<feature type="domain" description="Prepilin peptidase A24 N-terminal" evidence="21">
    <location>
        <begin position="15"/>
        <end position="120"/>
    </location>
</feature>
<evidence type="ECO:0000256" key="1">
    <source>
        <dbReference type="ARBA" id="ARBA00004429"/>
    </source>
</evidence>
<keyword evidence="8" id="KW-0949">S-adenosyl-L-methionine</keyword>
<feature type="transmembrane region" description="Helical" evidence="19">
    <location>
        <begin position="6"/>
        <end position="31"/>
    </location>
</feature>
<keyword evidence="4" id="KW-0997">Cell inner membrane</keyword>
<keyword evidence="12 19" id="KW-0472">Membrane</keyword>
<gene>
    <name evidence="22" type="ORF">B3C1_12389</name>
</gene>
<dbReference type="FunFam" id="1.20.120.1220:FF:000001">
    <property type="entry name" value="Type 4 prepilin-like proteins leader peptide-processing enzyme"/>
    <property type="match status" value="1"/>
</dbReference>
<evidence type="ECO:0000256" key="12">
    <source>
        <dbReference type="ARBA" id="ARBA00023136"/>
    </source>
</evidence>
<organism evidence="22 23">
    <name type="scientific">Gallaecimonas xiamenensis 3-C-1</name>
    <dbReference type="NCBI Taxonomy" id="745411"/>
    <lineage>
        <taxon>Bacteria</taxon>
        <taxon>Pseudomonadati</taxon>
        <taxon>Pseudomonadota</taxon>
        <taxon>Gammaproteobacteria</taxon>
        <taxon>Enterobacterales</taxon>
        <taxon>Gallaecimonadaceae</taxon>
        <taxon>Gallaecimonas</taxon>
    </lineage>
</organism>
<evidence type="ECO:0000259" key="20">
    <source>
        <dbReference type="Pfam" id="PF01478"/>
    </source>
</evidence>
<evidence type="ECO:0000256" key="16">
    <source>
        <dbReference type="ARBA" id="ARBA00071870"/>
    </source>
</evidence>
<evidence type="ECO:0000256" key="18">
    <source>
        <dbReference type="RuleBase" id="RU003794"/>
    </source>
</evidence>
<evidence type="ECO:0000256" key="14">
    <source>
        <dbReference type="ARBA" id="ARBA00050401"/>
    </source>
</evidence>
<feature type="domain" description="Prepilin type IV endopeptidase peptidase" evidence="20">
    <location>
        <begin position="131"/>
        <end position="240"/>
    </location>
</feature>
<evidence type="ECO:0000256" key="8">
    <source>
        <dbReference type="ARBA" id="ARBA00022691"/>
    </source>
</evidence>
<evidence type="ECO:0000256" key="9">
    <source>
        <dbReference type="ARBA" id="ARBA00022692"/>
    </source>
</evidence>
<evidence type="ECO:0000256" key="15">
    <source>
        <dbReference type="ARBA" id="ARBA00067082"/>
    </source>
</evidence>
<dbReference type="Pfam" id="PF01478">
    <property type="entry name" value="Peptidase_A24"/>
    <property type="match status" value="1"/>
</dbReference>
<name>K2J9B4_9GAMM</name>
<dbReference type="eggNOG" id="COG1989">
    <property type="taxonomic scope" value="Bacteria"/>
</dbReference>
<dbReference type="InterPro" id="IPR010627">
    <property type="entry name" value="Prepilin_pept_A24_N"/>
</dbReference>
<keyword evidence="11 19" id="KW-1133">Transmembrane helix</keyword>
<dbReference type="InterPro" id="IPR000045">
    <property type="entry name" value="Prepilin_IV_endopep_pep"/>
</dbReference>
<dbReference type="EC" id="3.4.23.43" evidence="15 18"/>
<evidence type="ECO:0000313" key="23">
    <source>
        <dbReference type="Proteomes" id="UP000006755"/>
    </source>
</evidence>
<dbReference type="InterPro" id="IPR050882">
    <property type="entry name" value="Prepilin_peptidase/N-MTase"/>
</dbReference>
<reference evidence="22 23" key="1">
    <citation type="journal article" date="2012" name="J. Bacteriol.">
        <title>Genome Sequence of Gallaecimonas xiamenensis Type Strain 3-C-1.</title>
        <authorList>
            <person name="Lai Q."/>
            <person name="Wang L."/>
            <person name="Wang W."/>
            <person name="Shao Z."/>
        </authorList>
    </citation>
    <scope>NUCLEOTIDE SEQUENCE [LARGE SCALE GENOMIC DNA]</scope>
    <source>
        <strain evidence="22 23">3-C-1</strain>
    </source>
</reference>
<dbReference type="PRINTS" id="PR00864">
    <property type="entry name" value="PREPILNPTASE"/>
</dbReference>
<evidence type="ECO:0000256" key="11">
    <source>
        <dbReference type="ARBA" id="ARBA00022989"/>
    </source>
</evidence>
<dbReference type="STRING" id="745411.B3C1_12389"/>
<evidence type="ECO:0000256" key="19">
    <source>
        <dbReference type="SAM" id="Phobius"/>
    </source>
</evidence>
<keyword evidence="6 18" id="KW-0645">Protease</keyword>
<dbReference type="InterPro" id="IPR014032">
    <property type="entry name" value="Peptidase_A24A_bac"/>
</dbReference>
<dbReference type="GO" id="GO:0005886">
    <property type="term" value="C:plasma membrane"/>
    <property type="evidence" value="ECO:0007669"/>
    <property type="project" value="UniProtKB-SubCell"/>
</dbReference>
<dbReference type="GO" id="GO:0032259">
    <property type="term" value="P:methylation"/>
    <property type="evidence" value="ECO:0007669"/>
    <property type="project" value="UniProtKB-KW"/>
</dbReference>
<sequence>MLGREPLWLTVFVLVFGLLVGSFLNVVIYRLPVMLERRWQRESRELLALEPLADQPSFNLMVPRSHCPKCRAEVAWYDNVPLLSWLWLGGRCRHCKTPISARYPLVELATGLISAVVAWYMGPSVMLPAALLFTWVLVALTFIDADTMLLPDDLTLPLMWAGLLLSLIGGLVSPVQAILGAAIGYLSLWSVYWAFKLLTGKEGMGYGDFKLLAALGAWLGPWMLPQIILLSSVFGVIWGLYAAARRRQGSMPMPFGPFLAAAGWVALIWGQDINAWYLGYFQ</sequence>
<dbReference type="Pfam" id="PF06750">
    <property type="entry name" value="A24_N_bact"/>
    <property type="match status" value="1"/>
</dbReference>
<feature type="transmembrane region" description="Helical" evidence="19">
    <location>
        <begin position="162"/>
        <end position="195"/>
    </location>
</feature>
<keyword evidence="9 18" id="KW-0812">Transmembrane</keyword>
<comment type="catalytic activity">
    <reaction evidence="14 18">
        <text>Typically cleaves a -Gly-|-Phe- bond to release an N-terminal, basic peptide of 5-8 residues from type IV prepilin, and then N-methylates the new N-terminal amino group, the methyl donor being S-adenosyl-L-methionine.</text>
        <dbReference type="EC" id="3.4.23.43"/>
    </reaction>
</comment>
<dbReference type="PANTHER" id="PTHR30487">
    <property type="entry name" value="TYPE 4 PREPILIN-LIKE PROTEINS LEADER PEPTIDE-PROCESSING ENZYME"/>
    <property type="match status" value="1"/>
</dbReference>